<dbReference type="PANTHER" id="PTHR14136">
    <property type="entry name" value="BTB_POZ DOMAIN-CONTAINING PROTEIN KCTD9"/>
    <property type="match status" value="1"/>
</dbReference>
<dbReference type="SUPFAM" id="SSF52200">
    <property type="entry name" value="Toll/Interleukin receptor TIR domain"/>
    <property type="match status" value="1"/>
</dbReference>
<keyword evidence="3" id="KW-1185">Reference proteome</keyword>
<dbReference type="InterPro" id="IPR051082">
    <property type="entry name" value="Pentapeptide-BTB/POZ_domain"/>
</dbReference>
<dbReference type="Pfam" id="PF00805">
    <property type="entry name" value="Pentapeptide"/>
    <property type="match status" value="2"/>
</dbReference>
<dbReference type="EMBL" id="JBEPCU010001011">
    <property type="protein sequence ID" value="MER6982363.1"/>
    <property type="molecule type" value="Genomic_DNA"/>
</dbReference>
<dbReference type="Proteomes" id="UP001458415">
    <property type="component" value="Unassembled WGS sequence"/>
</dbReference>
<keyword evidence="2" id="KW-0675">Receptor</keyword>
<gene>
    <name evidence="2" type="ORF">ABT317_36700</name>
</gene>
<dbReference type="Gene3D" id="3.40.50.10140">
    <property type="entry name" value="Toll/interleukin-1 receptor homology (TIR) domain"/>
    <property type="match status" value="1"/>
</dbReference>
<reference evidence="2 3" key="1">
    <citation type="submission" date="2024-06" db="EMBL/GenBank/DDBJ databases">
        <title>The Natural Products Discovery Center: Release of the First 8490 Sequenced Strains for Exploring Actinobacteria Biosynthetic Diversity.</title>
        <authorList>
            <person name="Kalkreuter E."/>
            <person name="Kautsar S.A."/>
            <person name="Yang D."/>
            <person name="Bader C.D."/>
            <person name="Teijaro C.N."/>
            <person name="Fluegel L."/>
            <person name="Davis C.M."/>
            <person name="Simpson J.R."/>
            <person name="Lauterbach L."/>
            <person name="Steele A.D."/>
            <person name="Gui C."/>
            <person name="Meng S."/>
            <person name="Li G."/>
            <person name="Viehrig K."/>
            <person name="Ye F."/>
            <person name="Su P."/>
            <person name="Kiefer A.F."/>
            <person name="Nichols A."/>
            <person name="Cepeda A.J."/>
            <person name="Yan W."/>
            <person name="Fan B."/>
            <person name="Jiang Y."/>
            <person name="Adhikari A."/>
            <person name="Zheng C.-J."/>
            <person name="Schuster L."/>
            <person name="Cowan T.M."/>
            <person name="Smanski M.J."/>
            <person name="Chevrette M.G."/>
            <person name="De Carvalho L.P.S."/>
            <person name="Shen B."/>
        </authorList>
    </citation>
    <scope>NUCLEOTIDE SEQUENCE [LARGE SCALE GENOMIC DNA]</scope>
    <source>
        <strain evidence="2 3">NPDC000634</strain>
    </source>
</reference>
<dbReference type="InterPro" id="IPR035897">
    <property type="entry name" value="Toll_tir_struct_dom_sf"/>
</dbReference>
<protein>
    <submittedName>
        <fullName evidence="2">Toll/interleukin-1 receptor domain-containing protein</fullName>
    </submittedName>
</protein>
<dbReference type="Gene3D" id="2.160.20.80">
    <property type="entry name" value="E3 ubiquitin-protein ligase SopA"/>
    <property type="match status" value="1"/>
</dbReference>
<dbReference type="SUPFAM" id="SSF141571">
    <property type="entry name" value="Pentapeptide repeat-like"/>
    <property type="match status" value="1"/>
</dbReference>
<evidence type="ECO:0000259" key="1">
    <source>
        <dbReference type="PROSITE" id="PS50104"/>
    </source>
</evidence>
<proteinExistence type="predicted"/>
<name>A0ABV1WDS8_9ACTN</name>
<accession>A0ABV1WDS8</accession>
<dbReference type="InterPro" id="IPR000157">
    <property type="entry name" value="TIR_dom"/>
</dbReference>
<dbReference type="PANTHER" id="PTHR14136:SF17">
    <property type="entry name" value="BTB_POZ DOMAIN-CONTAINING PROTEIN KCTD9"/>
    <property type="match status" value="1"/>
</dbReference>
<feature type="non-terminal residue" evidence="2">
    <location>
        <position position="325"/>
    </location>
</feature>
<dbReference type="InterPro" id="IPR001646">
    <property type="entry name" value="5peptide_repeat"/>
</dbReference>
<dbReference type="Pfam" id="PF13676">
    <property type="entry name" value="TIR_2"/>
    <property type="match status" value="1"/>
</dbReference>
<feature type="domain" description="TIR" evidence="1">
    <location>
        <begin position="212"/>
        <end position="325"/>
    </location>
</feature>
<evidence type="ECO:0000313" key="3">
    <source>
        <dbReference type="Proteomes" id="UP001458415"/>
    </source>
</evidence>
<organism evidence="2 3">
    <name type="scientific">Streptomyces carpinensis</name>
    <dbReference type="NCBI Taxonomy" id="66369"/>
    <lineage>
        <taxon>Bacteria</taxon>
        <taxon>Bacillati</taxon>
        <taxon>Actinomycetota</taxon>
        <taxon>Actinomycetes</taxon>
        <taxon>Kitasatosporales</taxon>
        <taxon>Streptomycetaceae</taxon>
        <taxon>Streptomyces</taxon>
    </lineage>
</organism>
<dbReference type="PROSITE" id="PS50104">
    <property type="entry name" value="TIR"/>
    <property type="match status" value="1"/>
</dbReference>
<evidence type="ECO:0000313" key="2">
    <source>
        <dbReference type="EMBL" id="MER6982363.1"/>
    </source>
</evidence>
<comment type="caution">
    <text evidence="2">The sequence shown here is derived from an EMBL/GenBank/DDBJ whole genome shotgun (WGS) entry which is preliminary data.</text>
</comment>
<sequence length="325" mass="36179">MGKKPVFRSAEEVIEAYRQGRRDFKNIRLTDADFSRVDLGGASFFGASLKGANFSDAHLTHTQFKAADLEQANFSRTAFNATDLIGASFVRAIMFRADLTGAALNRADLTGADLRHALLGNARITDAVLDDALCEEIHLGSTNLADTDVRVLCDAERIEHGGPSNIDARTVMKSYKHPRLKRFMSECGVPSLFAEYMIDCARALGDSLIRRLMQSTFISYGGPDEAFARKLYETLRDHGVVVFFFPESATLGERIDNEIYRRLAEHDRVILVCSEASLNRPGVLHEIQETLDRESRDGGATYLLPIMLDDYVVDGWKEVHPVLAE</sequence>